<gene>
    <name evidence="1" type="ORF">H2198_004694</name>
</gene>
<comment type="caution">
    <text evidence="1">The sequence shown here is derived from an EMBL/GenBank/DDBJ whole genome shotgun (WGS) entry which is preliminary data.</text>
</comment>
<organism evidence="1 2">
    <name type="scientific">Neophaeococcomyces mojaviensis</name>
    <dbReference type="NCBI Taxonomy" id="3383035"/>
    <lineage>
        <taxon>Eukaryota</taxon>
        <taxon>Fungi</taxon>
        <taxon>Dikarya</taxon>
        <taxon>Ascomycota</taxon>
        <taxon>Pezizomycotina</taxon>
        <taxon>Eurotiomycetes</taxon>
        <taxon>Chaetothyriomycetidae</taxon>
        <taxon>Chaetothyriales</taxon>
        <taxon>Chaetothyriales incertae sedis</taxon>
        <taxon>Neophaeococcomyces</taxon>
    </lineage>
</organism>
<sequence length="508" mass="55974">MASSGGHLLVAKTMRLIRFGVEKASRAVRDSLGRAGQLEARTERQTERVYARIEEKPVTRLQAIRQGQTRSYSTQRVVNRAVRYFSSEGNATARPLRSSYPQSRTRTAVSRVTSRTPFASTLRPNLTGGTLSRSAGGYNIGAGRVNGARYFSHGPAHPAEVVQNVSQAVRAFWLSGQKARFDGYNPKTGSKRFRALSPVQDKARHAFDICHTDSTGSFVDFKVTPTITAVGPLSTVPKSASYTSSSHDECVDSFPIEHANAATITNPTIMTTLAVDFARALKDLAAIMNDLKRLATLGDLPLVLVNPTTLRVRFPGCDAETVESLCQELNIRRGIVGQDDDFEAKHGAEMALLFPFAPSKAASEADHYDGRHAAKRTKRDNIDWHGMLSPAAPPHHVVSLSTDSQDFEFETINPLPHRAHTQEVMGFMTSEGDIIDNPWLGSRPISAQMSDYSSLHPSDGAAEDDVAMYFSPNHQQLHTSNLMKQSHEDYEGLEGIYRFIEQCDQARR</sequence>
<dbReference type="Proteomes" id="UP001172386">
    <property type="component" value="Unassembled WGS sequence"/>
</dbReference>
<dbReference type="EMBL" id="JAPDRQ010000072">
    <property type="protein sequence ID" value="KAJ9656806.1"/>
    <property type="molecule type" value="Genomic_DNA"/>
</dbReference>
<keyword evidence="2" id="KW-1185">Reference proteome</keyword>
<name>A0ACC3A844_9EURO</name>
<evidence type="ECO:0000313" key="1">
    <source>
        <dbReference type="EMBL" id="KAJ9656806.1"/>
    </source>
</evidence>
<proteinExistence type="predicted"/>
<protein>
    <submittedName>
        <fullName evidence="1">Uncharacterized protein</fullName>
    </submittedName>
</protein>
<reference evidence="1" key="1">
    <citation type="submission" date="2022-10" db="EMBL/GenBank/DDBJ databases">
        <title>Culturing micro-colonial fungi from biological soil crusts in the Mojave desert and describing Neophaeococcomyces mojavensis, and introducing the new genera and species Taxawa tesnikishii.</title>
        <authorList>
            <person name="Kurbessoian T."/>
            <person name="Stajich J.E."/>
        </authorList>
    </citation>
    <scope>NUCLEOTIDE SEQUENCE</scope>
    <source>
        <strain evidence="1">JES_112</strain>
    </source>
</reference>
<evidence type="ECO:0000313" key="2">
    <source>
        <dbReference type="Proteomes" id="UP001172386"/>
    </source>
</evidence>
<accession>A0ACC3A844</accession>